<evidence type="ECO:0000259" key="3">
    <source>
        <dbReference type="Pfam" id="PF00582"/>
    </source>
</evidence>
<dbReference type="AlphaFoldDB" id="A0A437KD71"/>
<comment type="similarity">
    <text evidence="1 2">Belongs to the universal stress protein A family.</text>
</comment>
<organism evidence="4 5">
    <name type="scientific">Niallia taxi</name>
    <dbReference type="NCBI Taxonomy" id="2499688"/>
    <lineage>
        <taxon>Bacteria</taxon>
        <taxon>Bacillati</taxon>
        <taxon>Bacillota</taxon>
        <taxon>Bacilli</taxon>
        <taxon>Bacillales</taxon>
        <taxon>Bacillaceae</taxon>
        <taxon>Niallia</taxon>
    </lineage>
</organism>
<dbReference type="RefSeq" id="WP_127737027.1">
    <property type="nucleotide sequence ID" value="NZ_CAJCKN010000009.1"/>
</dbReference>
<sequence length="147" mass="15832">MGLAYKKIIVAVDGSEQGEKAFEKAVSIAVENDAELILAHVIDTRSFATVAAFDQSVASKADEFAKELMDKYTRRAERAGLSDVEKAIEFGSPRAVIPREIAEKYNADLIICGATGLNTVERFIIGSVSEGIARNAPCDVLIVRNGI</sequence>
<dbReference type="GO" id="GO:0005737">
    <property type="term" value="C:cytoplasm"/>
    <property type="evidence" value="ECO:0007669"/>
    <property type="project" value="UniProtKB-SubCell"/>
</dbReference>
<comment type="subcellular location">
    <subcellularLocation>
        <location evidence="2">Cytoplasm</location>
    </subcellularLocation>
</comment>
<proteinExistence type="inferred from homology"/>
<dbReference type="PANTHER" id="PTHR46268">
    <property type="entry name" value="STRESS RESPONSE PROTEIN NHAX"/>
    <property type="match status" value="1"/>
</dbReference>
<evidence type="ECO:0000256" key="2">
    <source>
        <dbReference type="PIRNR" id="PIRNR006276"/>
    </source>
</evidence>
<dbReference type="SUPFAM" id="SSF52402">
    <property type="entry name" value="Adenine nucleotide alpha hydrolases-like"/>
    <property type="match status" value="1"/>
</dbReference>
<name>A0A437KD71_9BACI</name>
<dbReference type="Pfam" id="PF00582">
    <property type="entry name" value="Usp"/>
    <property type="match status" value="1"/>
</dbReference>
<gene>
    <name evidence="4" type="ORF">EM808_05435</name>
</gene>
<keyword evidence="2" id="KW-0963">Cytoplasm</keyword>
<evidence type="ECO:0000313" key="4">
    <source>
        <dbReference type="EMBL" id="RVT64956.1"/>
    </source>
</evidence>
<dbReference type="EMBL" id="RZTZ01000002">
    <property type="protein sequence ID" value="RVT64956.1"/>
    <property type="molecule type" value="Genomic_DNA"/>
</dbReference>
<evidence type="ECO:0000313" key="5">
    <source>
        <dbReference type="Proteomes" id="UP000288024"/>
    </source>
</evidence>
<dbReference type="InterPro" id="IPR006016">
    <property type="entry name" value="UspA"/>
</dbReference>
<reference evidence="4 5" key="1">
    <citation type="submission" date="2019-01" db="EMBL/GenBank/DDBJ databases">
        <title>Bacillus sp. M5HDSG1-1, whole genome shotgun sequence.</title>
        <authorList>
            <person name="Tuo L."/>
        </authorList>
    </citation>
    <scope>NUCLEOTIDE SEQUENCE [LARGE SCALE GENOMIC DNA]</scope>
    <source>
        <strain evidence="4 5">M5HDSG1-1</strain>
    </source>
</reference>
<dbReference type="InterPro" id="IPR006015">
    <property type="entry name" value="Universal_stress_UspA"/>
</dbReference>
<protein>
    <recommendedName>
        <fullName evidence="2">Universal stress protein</fullName>
    </recommendedName>
</protein>
<dbReference type="PANTHER" id="PTHR46268:SF6">
    <property type="entry name" value="UNIVERSAL STRESS PROTEIN UP12"/>
    <property type="match status" value="1"/>
</dbReference>
<comment type="caution">
    <text evidence="4">The sequence shown here is derived from an EMBL/GenBank/DDBJ whole genome shotgun (WGS) entry which is preliminary data.</text>
</comment>
<dbReference type="PIRSF" id="PIRSF006276">
    <property type="entry name" value="UspA"/>
    <property type="match status" value="1"/>
</dbReference>
<dbReference type="PRINTS" id="PR01438">
    <property type="entry name" value="UNVRSLSTRESS"/>
</dbReference>
<dbReference type="Proteomes" id="UP000288024">
    <property type="component" value="Unassembled WGS sequence"/>
</dbReference>
<dbReference type="Gene3D" id="3.40.50.620">
    <property type="entry name" value="HUPs"/>
    <property type="match status" value="1"/>
</dbReference>
<feature type="domain" description="UspA" evidence="3">
    <location>
        <begin position="5"/>
        <end position="144"/>
    </location>
</feature>
<keyword evidence="5" id="KW-1185">Reference proteome</keyword>
<dbReference type="CDD" id="cd00293">
    <property type="entry name" value="USP-like"/>
    <property type="match status" value="1"/>
</dbReference>
<dbReference type="InterPro" id="IPR014729">
    <property type="entry name" value="Rossmann-like_a/b/a_fold"/>
</dbReference>
<evidence type="ECO:0000256" key="1">
    <source>
        <dbReference type="ARBA" id="ARBA00008791"/>
    </source>
</evidence>
<accession>A0A437KD71</accession>